<dbReference type="InterPro" id="IPR010069">
    <property type="entry name" value="CdiA_FHA1_rpt"/>
</dbReference>
<dbReference type="SMART" id="SM00912">
    <property type="entry name" value="Haemagg_act"/>
    <property type="match status" value="1"/>
</dbReference>
<keyword evidence="1" id="KW-0732">Signal</keyword>
<dbReference type="Gene3D" id="2.160.20.10">
    <property type="entry name" value="Single-stranded right-handed beta-helix, Pectin lyase-like"/>
    <property type="match status" value="1"/>
</dbReference>
<dbReference type="Pfam" id="PF05860">
    <property type="entry name" value="TPS"/>
    <property type="match status" value="1"/>
</dbReference>
<keyword evidence="4" id="KW-1185">Reference proteome</keyword>
<dbReference type="EMBL" id="CP012264">
    <property type="protein sequence ID" value="ALB62191.1"/>
    <property type="molecule type" value="Genomic_DNA"/>
</dbReference>
<dbReference type="InterPro" id="IPR008619">
    <property type="entry name" value="Filamentous_hemagglutn_rpt"/>
</dbReference>
<sequence>MTLLASLPPFRLSAICLSTWISLGVISPVYAAVVVDQQKSPSTTVSIADNGATVVDVSAPSAGGVSHNYYTQFDVNRAGVVLNNAAGSSSTTLAGKIDGNSNMTGGGASVILNEVASASPSQLNGMVEVAGQKAAVIIANPSGITCDGCGFINTSRSTLVTGSVAMSDGKISGFDITDGKIVITGKGMDDHSTDYTDILSRSAVVNAQLTARDLRIVTGTNHVDYNTLNATAIGAKKFSATPSLALDVSSLGGMYANKIQLVGTEHGVGVRNDGVISTAAERLSLTVDGQLENAGIISSNTDLLIDTQQHAVDNDHGRLQAEKTLSIASSKLDNNINGLITASAITINTHGNTLDNDGKGIIARDDLSIAAGDIDNGSRLASGGQLTLAADTLNNRGDISARALTLTADRVINQNVIQAKEAVTIDSHSLDNQKEGLITSADTLQLKTADMTNRGQIYAQDALDVYASHSLDNQQGTLAALQRVTVDTKTLSNTQGTLFSAGELDIVADKIDNSAGKFSGGGTIAAADMNMVVGYFNNDRGMLAGNTVNIQGSTIDNGNGDIAALGDISVHADNDFYVNNRGAVQSRNGDITINAADNLSNDGIIKGTRAIRLNSATFSNEGSISTDNAITIYAAKSFVNEQGGYINGHNGLSVEAVRELDNYGSLYSYDTISLRSHNVTNHKCAKISSDDNEIFTDHFVNHGRIEGYYNLHDY</sequence>
<evidence type="ECO:0000259" key="2">
    <source>
        <dbReference type="SMART" id="SM00912"/>
    </source>
</evidence>
<reference evidence="3 4" key="2">
    <citation type="journal article" date="2016" name="Genome Announc.">
        <title>Fully Closed Genome Sequences of Five Type Strains of the Genus Cronobacter and One Cronobacter sakazakii Strain.</title>
        <authorList>
            <person name="Moine D."/>
            <person name="Kassam M."/>
            <person name="Baert L."/>
            <person name="Tang Y."/>
            <person name="Barretto C."/>
            <person name="Ngom Bru C."/>
            <person name="Klijn A."/>
            <person name="Descombes P."/>
        </authorList>
    </citation>
    <scope>NUCLEOTIDE SEQUENCE [LARGE SCALE GENOMIC DNA]</scope>
    <source>
        <strain evidence="3 4">LMG 26250</strain>
    </source>
</reference>
<evidence type="ECO:0000256" key="1">
    <source>
        <dbReference type="SAM" id="SignalP"/>
    </source>
</evidence>
<dbReference type="NCBIfam" id="TIGR01901">
    <property type="entry name" value="adhes_NPXG"/>
    <property type="match status" value="1"/>
</dbReference>
<gene>
    <name evidence="3" type="ORF">AFK62_06610</name>
</gene>
<feature type="signal peptide" evidence="1">
    <location>
        <begin position="1"/>
        <end position="31"/>
    </location>
</feature>
<dbReference type="Pfam" id="PF05594">
    <property type="entry name" value="Fil_haemagg"/>
    <property type="match status" value="3"/>
</dbReference>
<dbReference type="Proteomes" id="UP000067320">
    <property type="component" value="Chromosome"/>
</dbReference>
<dbReference type="InterPro" id="IPR012334">
    <property type="entry name" value="Pectin_lyas_fold"/>
</dbReference>
<proteinExistence type="predicted"/>
<dbReference type="InterPro" id="IPR011050">
    <property type="entry name" value="Pectin_lyase_fold/virulence"/>
</dbReference>
<feature type="domain" description="Filamentous haemagglutinin FhaB/tRNA nuclease CdiA-like TPS" evidence="2">
    <location>
        <begin position="49"/>
        <end position="169"/>
    </location>
</feature>
<dbReference type="SUPFAM" id="SSF51126">
    <property type="entry name" value="Pectin lyase-like"/>
    <property type="match status" value="1"/>
</dbReference>
<organism evidence="3 4">
    <name type="scientific">Cronobacter condimenti 1330</name>
    <dbReference type="NCBI Taxonomy" id="1073999"/>
    <lineage>
        <taxon>Bacteria</taxon>
        <taxon>Pseudomonadati</taxon>
        <taxon>Pseudomonadota</taxon>
        <taxon>Gammaproteobacteria</taxon>
        <taxon>Enterobacterales</taxon>
        <taxon>Enterobacteriaceae</taxon>
        <taxon>Cronobacter</taxon>
    </lineage>
</organism>
<dbReference type="InterPro" id="IPR008638">
    <property type="entry name" value="FhaB/CdiA-like_TPS"/>
</dbReference>
<evidence type="ECO:0000313" key="3">
    <source>
        <dbReference type="EMBL" id="ALB62191.1"/>
    </source>
</evidence>
<name>A0ABN4I6L7_9ENTR</name>
<reference evidence="4" key="1">
    <citation type="submission" date="2015-09" db="EMBL/GenBank/DDBJ databases">
        <title>Cronobacter genome sequencing and assembly.</title>
        <authorList>
            <person name="Descombes P."/>
            <person name="Baert L."/>
            <person name="Ngom-Bru C."/>
            <person name="Barretto C."/>
        </authorList>
    </citation>
    <scope>NUCLEOTIDE SEQUENCE [LARGE SCALE GENOMIC DNA]</scope>
    <source>
        <strain evidence="4">LMG 26250</strain>
    </source>
</reference>
<feature type="chain" id="PRO_5046648657" evidence="1">
    <location>
        <begin position="32"/>
        <end position="714"/>
    </location>
</feature>
<dbReference type="RefSeq" id="WP_053531792.1">
    <property type="nucleotide sequence ID" value="NZ_CP012264.1"/>
</dbReference>
<dbReference type="NCBIfam" id="TIGR01731">
    <property type="entry name" value="fil_hemag_20aa"/>
    <property type="match status" value="9"/>
</dbReference>
<accession>A0ABN4I6L7</accession>
<evidence type="ECO:0000313" key="4">
    <source>
        <dbReference type="Proteomes" id="UP000067320"/>
    </source>
</evidence>
<protein>
    <submittedName>
        <fullName evidence="3">Heme utilization protein</fullName>
    </submittedName>
</protein>